<keyword evidence="3" id="KW-0175">Coiled coil</keyword>
<protein>
    <submittedName>
        <fullName evidence="5">Pyocin knob</fullName>
    </submittedName>
</protein>
<evidence type="ECO:0000259" key="4">
    <source>
        <dbReference type="PROSITE" id="PS51688"/>
    </source>
</evidence>
<organism evidence="5">
    <name type="scientific">Dulem virus 41</name>
    <dbReference type="NCBI Taxonomy" id="3145759"/>
    <lineage>
        <taxon>Viruses</taxon>
        <taxon>Duplodnaviria</taxon>
        <taxon>Heunggongvirae</taxon>
        <taxon>Uroviricota</taxon>
        <taxon>Caudoviricetes</taxon>
    </lineage>
</organism>
<evidence type="ECO:0000313" key="5">
    <source>
        <dbReference type="EMBL" id="XCD04980.1"/>
    </source>
</evidence>
<evidence type="ECO:0000256" key="2">
    <source>
        <dbReference type="ARBA" id="ARBA00022732"/>
    </source>
</evidence>
<reference evidence="5" key="1">
    <citation type="submission" date="2024-03" db="EMBL/GenBank/DDBJ databases">
        <title>Diverse circular DNA viruses in blood, oral, and fecal samples of captive lemurs.</title>
        <authorList>
            <person name="Paietta E.N."/>
            <person name="Kraberger S."/>
            <person name="Lund M.C."/>
            <person name="Custer J.M."/>
            <person name="Vargas K.M."/>
            <person name="Ehmke E.E."/>
            <person name="Yoder A.D."/>
            <person name="Varsani A."/>
        </authorList>
    </citation>
    <scope>NUCLEOTIDE SEQUENCE</scope>
    <source>
        <strain evidence="5">Duke_24FS_1</strain>
    </source>
</reference>
<dbReference type="PROSITE" id="PS51688">
    <property type="entry name" value="ICA"/>
    <property type="match status" value="1"/>
</dbReference>
<dbReference type="GO" id="GO:0098015">
    <property type="term" value="C:virus tail"/>
    <property type="evidence" value="ECO:0007669"/>
    <property type="project" value="UniProtKB-KW"/>
</dbReference>
<sequence>MDKILQQIGTFLGRKFSKIYTIFNDKYNELDNKKVDKEEGKELMPSPEGASDTVFLSETGWREVNTDKIRTHVISISIPFDSAWDFNGTQEITLEEGDYDRDEADSFIYDYFRYNNPNVVIRNTNTTAQSAQKGYHTVWKVALDTIAEGRALRLYLDIPKNLSFTMAPEADSAKFTRYCILLYLSQDEGNQTYILNNIGILPNGTDSFIPRKYLDGKLSDITSSYLPLSGGLMTGNIAFPDGKGLGSAVGQSDLLVRSGNTVKLGSAGFSARLYAENPVVREGLEGMFTMYDTSNLDIDKPFVTNLWAVYDAEGKNTQSIAVDLYNPVAKSATKVYRELLPVTDTNMGLITPYYKSVLDGLISTSGNAVTIYGTPSATWTVGTVGPKLKNSGGIFELRNNIDNAYTDLILNNLTIKGNVTQEGSSFITEAETVEVSDNILLLNRGEVGSGVTKGISGIQVDRGDLTDYQFIFDESDDRFKVGVEGDLWPVMLRNNESDLSDKFFLSWDASLKRAVTTNIVPETGLLFSGGVSNHPEYDITVAATGSGSIGFGALQANTPWSCTIGYNLNTREVPSADILDFATSLNAYRYDKPSVLNMIYFDTYLSPNSIEPYGTSSISLTTGSGDNLIHTKGGQNYIIYDSGNLNIEELATKDDISGLGTVYYPYSGRGYMTIGADGRPILANSNGILFNKTGGERVEGIYMGSNNHLVLGGSSNTNVPIDMFNDLGITRILDRSTNYSLLVFTNGGTGDSQYTHIGAELGTTRIRSGLFNLVHDRGGTLYTIFDSYNFSRDLGSTNINSSFNHLPMMAAQPSNSDATTDRGYPIQNAGSLIVIPGVYGGSSQIYGTYNSNRWFVRSGSPTPNNENDHTAWKELATTSHLSNYLPLSGGTMSGNIRIPYNSWIEQTHTSGSNATSPIKWLSNDASTIMAQIGHATMGGPDSSGSIYIIPRAITSTPWDGTNGLFIYKGGVKIDGEELAKVSQISSTSNFLPLSGGTLTRTTAGPVLSLKNTSGNKEVYMDFYKGDVRCGYIGAAASNTENIYLYAYDSRDIRIGTTQGSISFETGVNNLIHKKNGTSYTILDTANIASLTIQFNGSTNTTYAPNAAKTVNITPAAIGAAASSHTHTKSQITDFPSSMPASDVYAWAKASSKPSYSWSEITSKPSTFTPSSHTHPLSDISDLQASWDALLKAVPSAYVTRWPSWSEVTSKPSFATVATSGSYNDLSNRPSIPSAETAATIMSKINSQSEITFSKHVVCSAGAGTSSTSDIRFKNNITPLAPVLSHVLGSPGFFYTWKDEDEVLVGTSAQYWEGRITGLVREINDKSKTKTFSYERYTVILQEALKEEHMLREAEKEEYRKEICSLREELEDLKKLIQKLL</sequence>
<evidence type="ECO:0000256" key="3">
    <source>
        <dbReference type="SAM" id="Coils"/>
    </source>
</evidence>
<accession>A0AAU8B0R5</accession>
<comment type="subcellular location">
    <subcellularLocation>
        <location evidence="1">Virion</location>
    </subcellularLocation>
</comment>
<keyword evidence="2" id="KW-1227">Viral tail protein</keyword>
<evidence type="ECO:0000256" key="1">
    <source>
        <dbReference type="ARBA" id="ARBA00004328"/>
    </source>
</evidence>
<name>A0AAU8B0R5_9CAUD</name>
<dbReference type="InterPro" id="IPR030392">
    <property type="entry name" value="S74_ICA"/>
</dbReference>
<proteinExistence type="predicted"/>
<dbReference type="EMBL" id="PP511520">
    <property type="protein sequence ID" value="XCD04980.1"/>
    <property type="molecule type" value="Genomic_DNA"/>
</dbReference>
<dbReference type="CDD" id="cd19958">
    <property type="entry name" value="pyocin_knob"/>
    <property type="match status" value="1"/>
</dbReference>
<feature type="domain" description="Peptidase S74" evidence="4">
    <location>
        <begin position="1268"/>
        <end position="1358"/>
    </location>
</feature>
<feature type="coiled-coil region" evidence="3">
    <location>
        <begin position="1341"/>
        <end position="1375"/>
    </location>
</feature>
<keyword evidence="2" id="KW-0946">Virion</keyword>